<dbReference type="OrthoDB" id="416454at2759"/>
<evidence type="ECO:0000313" key="2">
    <source>
        <dbReference type="EMBL" id="TRZ17420.1"/>
    </source>
</evidence>
<proteinExistence type="predicted"/>
<name>A0A8K1LKE5_9PASS</name>
<dbReference type="AlphaFoldDB" id="A0A8K1LKE5"/>
<dbReference type="PROSITE" id="PS50878">
    <property type="entry name" value="RT_POL"/>
    <property type="match status" value="1"/>
</dbReference>
<comment type="caution">
    <text evidence="2">The sequence shown here is derived from an EMBL/GenBank/DDBJ whole genome shotgun (WGS) entry which is preliminary data.</text>
</comment>
<protein>
    <recommendedName>
        <fullName evidence="1">Reverse transcriptase domain-containing protein</fullName>
    </recommendedName>
</protein>
<gene>
    <name evidence="2" type="ORF">HGM15179_009674</name>
</gene>
<dbReference type="PANTHER" id="PTHR33332">
    <property type="entry name" value="REVERSE TRANSCRIPTASE DOMAIN-CONTAINING PROTEIN"/>
    <property type="match status" value="1"/>
</dbReference>
<dbReference type="EMBL" id="SWJQ01000268">
    <property type="protein sequence ID" value="TRZ17420.1"/>
    <property type="molecule type" value="Genomic_DNA"/>
</dbReference>
<reference evidence="2" key="1">
    <citation type="submission" date="2019-04" db="EMBL/GenBank/DDBJ databases">
        <title>Genome assembly of Zosterops borbonicus 15179.</title>
        <authorList>
            <person name="Leroy T."/>
            <person name="Anselmetti Y."/>
            <person name="Tilak M.-K."/>
            <person name="Nabholz B."/>
        </authorList>
    </citation>
    <scope>NUCLEOTIDE SEQUENCE</scope>
    <source>
        <strain evidence="2">HGM_15179</strain>
        <tissue evidence="2">Muscle</tissue>
    </source>
</reference>
<evidence type="ECO:0000259" key="1">
    <source>
        <dbReference type="PROSITE" id="PS50878"/>
    </source>
</evidence>
<organism evidence="2 3">
    <name type="scientific">Zosterops borbonicus</name>
    <dbReference type="NCBI Taxonomy" id="364589"/>
    <lineage>
        <taxon>Eukaryota</taxon>
        <taxon>Metazoa</taxon>
        <taxon>Chordata</taxon>
        <taxon>Craniata</taxon>
        <taxon>Vertebrata</taxon>
        <taxon>Euteleostomi</taxon>
        <taxon>Archelosauria</taxon>
        <taxon>Archosauria</taxon>
        <taxon>Dinosauria</taxon>
        <taxon>Saurischia</taxon>
        <taxon>Theropoda</taxon>
        <taxon>Coelurosauria</taxon>
        <taxon>Aves</taxon>
        <taxon>Neognathae</taxon>
        <taxon>Neoaves</taxon>
        <taxon>Telluraves</taxon>
        <taxon>Australaves</taxon>
        <taxon>Passeriformes</taxon>
        <taxon>Sylvioidea</taxon>
        <taxon>Zosteropidae</taxon>
        <taxon>Zosterops</taxon>
    </lineage>
</organism>
<keyword evidence="3" id="KW-1185">Reference proteome</keyword>
<dbReference type="Proteomes" id="UP000796761">
    <property type="component" value="Unassembled WGS sequence"/>
</dbReference>
<dbReference type="InterPro" id="IPR000477">
    <property type="entry name" value="RT_dom"/>
</dbReference>
<dbReference type="Pfam" id="PF00078">
    <property type="entry name" value="RVT_1"/>
    <property type="match status" value="1"/>
</dbReference>
<evidence type="ECO:0000313" key="3">
    <source>
        <dbReference type="Proteomes" id="UP000796761"/>
    </source>
</evidence>
<sequence length="131" mass="15053">MYEFYHPICLNLPKAYLNPDFSKVSDTVSHRILFEELSAHGLDWCTLHWIKNCLDGQAQRVVVNGVTSSWMWFTSGVPLGSLMGPVLFNVFINDLDEGIQCILIQFTHKLSRSVDLLEGRRALQRDQDRLD</sequence>
<feature type="domain" description="Reverse transcriptase" evidence="1">
    <location>
        <begin position="1"/>
        <end position="131"/>
    </location>
</feature>
<accession>A0A8K1LKE5</accession>